<evidence type="ECO:0000256" key="3">
    <source>
        <dbReference type="ARBA" id="ARBA00022980"/>
    </source>
</evidence>
<dbReference type="Pfam" id="PF00573">
    <property type="entry name" value="Ribosomal_L4"/>
    <property type="match status" value="1"/>
</dbReference>
<dbReference type="InterPro" id="IPR013005">
    <property type="entry name" value="Ribosomal_uL4-like"/>
</dbReference>
<dbReference type="PANTHER" id="PTHR10746">
    <property type="entry name" value="50S RIBOSOMAL PROTEIN L4"/>
    <property type="match status" value="1"/>
</dbReference>
<dbReference type="NCBIfam" id="TIGR03953">
    <property type="entry name" value="rplD_bact"/>
    <property type="match status" value="1"/>
</dbReference>
<dbReference type="HAMAP" id="MF_01328_B">
    <property type="entry name" value="Ribosomal_uL4_B"/>
    <property type="match status" value="1"/>
</dbReference>
<comment type="function">
    <text evidence="6">One of the primary rRNA binding proteins, this protein initially binds near the 5'-end of the 23S rRNA. It is important during the early stages of 50S assembly. It makes multiple contacts with different domains of the 23S rRNA in the assembled 50S subunit and ribosome.</text>
</comment>
<organism evidence="8 9">
    <name type="scientific">Anaeroselena agilis</name>
    <dbReference type="NCBI Taxonomy" id="3063788"/>
    <lineage>
        <taxon>Bacteria</taxon>
        <taxon>Bacillati</taxon>
        <taxon>Bacillota</taxon>
        <taxon>Negativicutes</taxon>
        <taxon>Acetonemataceae</taxon>
        <taxon>Anaeroselena</taxon>
    </lineage>
</organism>
<dbReference type="InterPro" id="IPR023574">
    <property type="entry name" value="Ribosomal_uL4_dom_sf"/>
</dbReference>
<comment type="similarity">
    <text evidence="1 6">Belongs to the universal ribosomal protein uL4 family.</text>
</comment>
<reference evidence="8 9" key="1">
    <citation type="submission" date="2023-07" db="EMBL/GenBank/DDBJ databases">
        <title>The novel representative of Negativicutes class, Anaeroselena agilis gen. nov. sp. nov.</title>
        <authorList>
            <person name="Prokofeva M.I."/>
            <person name="Elcheninov A.G."/>
            <person name="Klyukina A."/>
            <person name="Kublanov I.V."/>
            <person name="Frolov E.N."/>
            <person name="Podosokorskaya O.A."/>
        </authorList>
    </citation>
    <scope>NUCLEOTIDE SEQUENCE [LARGE SCALE GENOMIC DNA]</scope>
    <source>
        <strain evidence="8 9">4137-cl</strain>
    </source>
</reference>
<evidence type="ECO:0000313" key="8">
    <source>
        <dbReference type="EMBL" id="MDT8902686.1"/>
    </source>
</evidence>
<evidence type="ECO:0000256" key="2">
    <source>
        <dbReference type="ARBA" id="ARBA00011838"/>
    </source>
</evidence>
<dbReference type="EMBL" id="JAUOZS010000001">
    <property type="protein sequence ID" value="MDT8902686.1"/>
    <property type="molecule type" value="Genomic_DNA"/>
</dbReference>
<evidence type="ECO:0000256" key="1">
    <source>
        <dbReference type="ARBA" id="ARBA00010528"/>
    </source>
</evidence>
<keyword evidence="4 6" id="KW-0687">Ribonucleoprotein</keyword>
<feature type="region of interest" description="Disordered" evidence="7">
    <location>
        <begin position="55"/>
        <end position="78"/>
    </location>
</feature>
<sequence>MPKVAVYNMTGAQTGEIELNDAVFGVEVNEAVMHQAVVMQMANQRLGTAATKTRGLVRGGGRKPWRQKGTGRARSGSTRSPIWVGGGTVFGPQPRSYAYSMPRKARRLAIKSALSAKVQAGELMVMEDIAVKEPKTKTVISMLDSLKVGEDKALIIMASADENVEKSSRNIPGVKSITSMGLNVYDILYHDKVLITKDAVSKIEEVLA</sequence>
<dbReference type="GO" id="GO:0005840">
    <property type="term" value="C:ribosome"/>
    <property type="evidence" value="ECO:0007669"/>
    <property type="project" value="UniProtKB-KW"/>
</dbReference>
<comment type="caution">
    <text evidence="8">The sequence shown here is derived from an EMBL/GenBank/DDBJ whole genome shotgun (WGS) entry which is preliminary data.</text>
</comment>
<comment type="function">
    <text evidence="6">Forms part of the polypeptide exit tunnel.</text>
</comment>
<evidence type="ECO:0000256" key="7">
    <source>
        <dbReference type="SAM" id="MobiDB-lite"/>
    </source>
</evidence>
<evidence type="ECO:0000256" key="4">
    <source>
        <dbReference type="ARBA" id="ARBA00023274"/>
    </source>
</evidence>
<dbReference type="InterPro" id="IPR002136">
    <property type="entry name" value="Ribosomal_uL4"/>
</dbReference>
<keyword evidence="6" id="KW-0699">rRNA-binding</keyword>
<accession>A0ABU3P0X5</accession>
<evidence type="ECO:0000256" key="5">
    <source>
        <dbReference type="ARBA" id="ARBA00035244"/>
    </source>
</evidence>
<dbReference type="SUPFAM" id="SSF52166">
    <property type="entry name" value="Ribosomal protein L4"/>
    <property type="match status" value="1"/>
</dbReference>
<evidence type="ECO:0000256" key="6">
    <source>
        <dbReference type="HAMAP-Rule" id="MF_01328"/>
    </source>
</evidence>
<proteinExistence type="inferred from homology"/>
<name>A0ABU3P0X5_9FIRM</name>
<keyword evidence="3 6" id="KW-0689">Ribosomal protein</keyword>
<dbReference type="RefSeq" id="WP_413781163.1">
    <property type="nucleotide sequence ID" value="NZ_JAUOZS010000001.1"/>
</dbReference>
<protein>
    <recommendedName>
        <fullName evidence="5 6">Large ribosomal subunit protein uL4</fullName>
    </recommendedName>
</protein>
<keyword evidence="9" id="KW-1185">Reference proteome</keyword>
<feature type="compositionally biased region" description="Basic residues" evidence="7">
    <location>
        <begin position="60"/>
        <end position="71"/>
    </location>
</feature>
<evidence type="ECO:0000313" key="9">
    <source>
        <dbReference type="Proteomes" id="UP001254848"/>
    </source>
</evidence>
<comment type="subunit">
    <text evidence="2 6">Part of the 50S ribosomal subunit.</text>
</comment>
<dbReference type="Proteomes" id="UP001254848">
    <property type="component" value="Unassembled WGS sequence"/>
</dbReference>
<dbReference type="Gene3D" id="3.40.1370.10">
    <property type="match status" value="1"/>
</dbReference>
<keyword evidence="6" id="KW-0694">RNA-binding</keyword>
<dbReference type="PANTHER" id="PTHR10746:SF6">
    <property type="entry name" value="LARGE RIBOSOMAL SUBUNIT PROTEIN UL4M"/>
    <property type="match status" value="1"/>
</dbReference>
<gene>
    <name evidence="6 8" type="primary">rplD</name>
    <name evidence="8" type="ORF">Q4T40_15660</name>
</gene>